<keyword evidence="6" id="KW-0547">Nucleotide-binding</keyword>
<keyword evidence="13" id="KW-1185">Reference proteome</keyword>
<dbReference type="InterPro" id="IPR003439">
    <property type="entry name" value="ABC_transporter-like_ATP-bd"/>
</dbReference>
<comment type="function">
    <text evidence="10">Probably part of an ABC transporter complex. Responsible for energy coupling to the transport system.</text>
</comment>
<comment type="subcellular location">
    <subcellularLocation>
        <location evidence="1">Cell membrane</location>
        <topology evidence="1">Peripheral membrane protein</topology>
    </subcellularLocation>
</comment>
<name>A0A318K7I7_9NOCA</name>
<protein>
    <submittedName>
        <fullName evidence="12">Energy-coupling factor transport system ATP-binding protein</fullName>
    </submittedName>
</protein>
<evidence type="ECO:0000256" key="7">
    <source>
        <dbReference type="ARBA" id="ARBA00022840"/>
    </source>
</evidence>
<keyword evidence="9" id="KW-0472">Membrane</keyword>
<keyword evidence="4" id="KW-1003">Cell membrane</keyword>
<dbReference type="InterPro" id="IPR015856">
    <property type="entry name" value="ABC_transpr_CbiO/EcfA_su"/>
</dbReference>
<evidence type="ECO:0000256" key="4">
    <source>
        <dbReference type="ARBA" id="ARBA00022475"/>
    </source>
</evidence>
<evidence type="ECO:0000256" key="8">
    <source>
        <dbReference type="ARBA" id="ARBA00022967"/>
    </source>
</evidence>
<evidence type="ECO:0000256" key="6">
    <source>
        <dbReference type="ARBA" id="ARBA00022741"/>
    </source>
</evidence>
<dbReference type="GO" id="GO:0016887">
    <property type="term" value="F:ATP hydrolysis activity"/>
    <property type="evidence" value="ECO:0007669"/>
    <property type="project" value="InterPro"/>
</dbReference>
<keyword evidence="7 12" id="KW-0067">ATP-binding</keyword>
<sequence>MIRLEDVRWVYEGGDTAVLDGLNLRIERGETVVLCGRSGSGKSSVLRLMNGLIPHFHAGALHGRVRVGGAPITDLAQVGRVTGSVLQHPRRQFFTDAVDTELAFALENFGVPPQIIRARVDAVIAEFGLGELTGRLRELSGGQQQRVACAGAVAHEPPLVLLDEPTSNLSASAVAELGAVLRHLREQGATLVIAEHRLHYLRDLADRIVMVGDGRVEQDWDRRDFAALTEDTLRGLGLRSLDEPECGKIAAAFAHGLSVVPSGSEEDAVATTGVELRDIRCGFRGRPILDIAEAQLPAGVITAVTGPNGVGKSTLARILAGLQRHAGEVFLDGRPLSRSRRQRESAIVMQDVQRQLFTDSVTAELRLGTMADRAEIADVLTGFDLDGLGERHPLSLSGGQQQRLAVAVAGLSGRRIVIFDEPSSGVDRRHLRRVTRAMRDVAAGGAVVVLISHDTELLTRAADQELRLRPIG</sequence>
<dbReference type="OrthoDB" id="501320at2"/>
<dbReference type="PANTHER" id="PTHR43553">
    <property type="entry name" value="HEAVY METAL TRANSPORTER"/>
    <property type="match status" value="1"/>
</dbReference>
<dbReference type="PANTHER" id="PTHR43553:SF23">
    <property type="entry name" value="ABC TRANSPORTER ATP-BINDING COMPONENT"/>
    <property type="match status" value="1"/>
</dbReference>
<dbReference type="GO" id="GO:0042626">
    <property type="term" value="F:ATPase-coupled transmembrane transporter activity"/>
    <property type="evidence" value="ECO:0007669"/>
    <property type="project" value="TreeGrafter"/>
</dbReference>
<evidence type="ECO:0000256" key="1">
    <source>
        <dbReference type="ARBA" id="ARBA00004202"/>
    </source>
</evidence>
<dbReference type="EMBL" id="QJKF01000002">
    <property type="protein sequence ID" value="PXX68644.1"/>
    <property type="molecule type" value="Genomic_DNA"/>
</dbReference>
<dbReference type="GO" id="GO:0043190">
    <property type="term" value="C:ATP-binding cassette (ABC) transporter complex"/>
    <property type="evidence" value="ECO:0007669"/>
    <property type="project" value="TreeGrafter"/>
</dbReference>
<dbReference type="InterPro" id="IPR003593">
    <property type="entry name" value="AAA+_ATPase"/>
</dbReference>
<evidence type="ECO:0000313" key="13">
    <source>
        <dbReference type="Proteomes" id="UP000247569"/>
    </source>
</evidence>
<feature type="domain" description="ABC transporter" evidence="11">
    <location>
        <begin position="274"/>
        <end position="471"/>
    </location>
</feature>
<evidence type="ECO:0000256" key="10">
    <source>
        <dbReference type="ARBA" id="ARBA00025157"/>
    </source>
</evidence>
<dbReference type="PROSITE" id="PS50893">
    <property type="entry name" value="ABC_TRANSPORTER_2"/>
    <property type="match status" value="2"/>
</dbReference>
<organism evidence="12 13">
    <name type="scientific">Nocardia tenerifensis</name>
    <dbReference type="NCBI Taxonomy" id="228006"/>
    <lineage>
        <taxon>Bacteria</taxon>
        <taxon>Bacillati</taxon>
        <taxon>Actinomycetota</taxon>
        <taxon>Actinomycetes</taxon>
        <taxon>Mycobacteriales</taxon>
        <taxon>Nocardiaceae</taxon>
        <taxon>Nocardia</taxon>
    </lineage>
</organism>
<comment type="similarity">
    <text evidence="2">Belongs to the ABC transporter superfamily.</text>
</comment>
<evidence type="ECO:0000256" key="2">
    <source>
        <dbReference type="ARBA" id="ARBA00005417"/>
    </source>
</evidence>
<evidence type="ECO:0000256" key="9">
    <source>
        <dbReference type="ARBA" id="ARBA00023136"/>
    </source>
</evidence>
<keyword evidence="5" id="KW-0677">Repeat</keyword>
<dbReference type="SMART" id="SM00382">
    <property type="entry name" value="AAA"/>
    <property type="match status" value="2"/>
</dbReference>
<keyword evidence="3" id="KW-0813">Transport</keyword>
<dbReference type="SUPFAM" id="SSF52540">
    <property type="entry name" value="P-loop containing nucleoside triphosphate hydrolases"/>
    <property type="match status" value="2"/>
</dbReference>
<evidence type="ECO:0000259" key="11">
    <source>
        <dbReference type="PROSITE" id="PS50893"/>
    </source>
</evidence>
<accession>A0A318K7I7</accession>
<gene>
    <name evidence="12" type="ORF">DFR70_102328</name>
</gene>
<dbReference type="Gene3D" id="3.40.50.300">
    <property type="entry name" value="P-loop containing nucleotide triphosphate hydrolases"/>
    <property type="match status" value="2"/>
</dbReference>
<dbReference type="GO" id="GO:0005524">
    <property type="term" value="F:ATP binding"/>
    <property type="evidence" value="ECO:0007669"/>
    <property type="project" value="UniProtKB-KW"/>
</dbReference>
<dbReference type="InterPro" id="IPR050095">
    <property type="entry name" value="ECF_ABC_transporter_ATP-bd"/>
</dbReference>
<evidence type="ECO:0000256" key="3">
    <source>
        <dbReference type="ARBA" id="ARBA00022448"/>
    </source>
</evidence>
<dbReference type="Proteomes" id="UP000247569">
    <property type="component" value="Unassembled WGS sequence"/>
</dbReference>
<reference evidence="12 13" key="1">
    <citation type="submission" date="2018-05" db="EMBL/GenBank/DDBJ databases">
        <title>Genomic Encyclopedia of Type Strains, Phase IV (KMG-IV): sequencing the most valuable type-strain genomes for metagenomic binning, comparative biology and taxonomic classification.</title>
        <authorList>
            <person name="Goeker M."/>
        </authorList>
    </citation>
    <scope>NUCLEOTIDE SEQUENCE [LARGE SCALE GENOMIC DNA]</scope>
    <source>
        <strain evidence="12 13">DSM 44704</strain>
    </source>
</reference>
<dbReference type="Pfam" id="PF00005">
    <property type="entry name" value="ABC_tran"/>
    <property type="match status" value="2"/>
</dbReference>
<dbReference type="RefSeq" id="WP_040738860.1">
    <property type="nucleotide sequence ID" value="NZ_QJKF01000002.1"/>
</dbReference>
<keyword evidence="8" id="KW-1278">Translocase</keyword>
<dbReference type="InterPro" id="IPR027417">
    <property type="entry name" value="P-loop_NTPase"/>
</dbReference>
<feature type="domain" description="ABC transporter" evidence="11">
    <location>
        <begin position="2"/>
        <end position="238"/>
    </location>
</feature>
<evidence type="ECO:0000313" key="12">
    <source>
        <dbReference type="EMBL" id="PXX68644.1"/>
    </source>
</evidence>
<evidence type="ECO:0000256" key="5">
    <source>
        <dbReference type="ARBA" id="ARBA00022737"/>
    </source>
</evidence>
<proteinExistence type="inferred from homology"/>
<dbReference type="CDD" id="cd03225">
    <property type="entry name" value="ABC_cobalt_CbiO_domain1"/>
    <property type="match status" value="1"/>
</dbReference>
<comment type="caution">
    <text evidence="12">The sequence shown here is derived from an EMBL/GenBank/DDBJ whole genome shotgun (WGS) entry which is preliminary data.</text>
</comment>
<dbReference type="AlphaFoldDB" id="A0A318K7I7"/>